<dbReference type="InterPro" id="IPR029016">
    <property type="entry name" value="GAF-like_dom_sf"/>
</dbReference>
<keyword evidence="1" id="KW-0805">Transcription regulation</keyword>
<dbReference type="CDD" id="cd00090">
    <property type="entry name" value="HTH_ARSR"/>
    <property type="match status" value="1"/>
</dbReference>
<keyword evidence="2" id="KW-0238">DNA-binding</keyword>
<evidence type="ECO:0000259" key="5">
    <source>
        <dbReference type="PROSITE" id="PS51078"/>
    </source>
</evidence>
<dbReference type="PANTHER" id="PTHR30136">
    <property type="entry name" value="HELIX-TURN-HELIX TRANSCRIPTIONAL REGULATOR, ICLR FAMILY"/>
    <property type="match status" value="1"/>
</dbReference>
<dbReference type="SMART" id="SM00346">
    <property type="entry name" value="HTH_ICLR"/>
    <property type="match status" value="1"/>
</dbReference>
<dbReference type="InterPro" id="IPR036390">
    <property type="entry name" value="WH_DNA-bd_sf"/>
</dbReference>
<comment type="caution">
    <text evidence="6">The sequence shown here is derived from an EMBL/GenBank/DDBJ whole genome shotgun (WGS) entry which is preliminary data.</text>
</comment>
<evidence type="ECO:0000256" key="2">
    <source>
        <dbReference type="ARBA" id="ARBA00023125"/>
    </source>
</evidence>
<protein>
    <recommendedName>
        <fullName evidence="8">IclR family transcriptional regulator</fullName>
    </recommendedName>
</protein>
<dbReference type="InterPro" id="IPR011991">
    <property type="entry name" value="ArsR-like_HTH"/>
</dbReference>
<proteinExistence type="predicted"/>
<dbReference type="PROSITE" id="PS51078">
    <property type="entry name" value="ICLR_ED"/>
    <property type="match status" value="1"/>
</dbReference>
<evidence type="ECO:0008006" key="8">
    <source>
        <dbReference type="Google" id="ProtNLM"/>
    </source>
</evidence>
<dbReference type="SUPFAM" id="SSF55781">
    <property type="entry name" value="GAF domain-like"/>
    <property type="match status" value="1"/>
</dbReference>
<evidence type="ECO:0000313" key="7">
    <source>
        <dbReference type="Proteomes" id="UP000190037"/>
    </source>
</evidence>
<dbReference type="GO" id="GO:0045892">
    <property type="term" value="P:negative regulation of DNA-templated transcription"/>
    <property type="evidence" value="ECO:0007669"/>
    <property type="project" value="TreeGrafter"/>
</dbReference>
<dbReference type="Pfam" id="PF01614">
    <property type="entry name" value="IclR_C"/>
    <property type="match status" value="2"/>
</dbReference>
<dbReference type="PANTHER" id="PTHR30136:SF35">
    <property type="entry name" value="HTH-TYPE TRANSCRIPTIONAL REGULATOR RV1719"/>
    <property type="match status" value="1"/>
</dbReference>
<evidence type="ECO:0000256" key="3">
    <source>
        <dbReference type="ARBA" id="ARBA00023163"/>
    </source>
</evidence>
<dbReference type="GO" id="GO:0003700">
    <property type="term" value="F:DNA-binding transcription factor activity"/>
    <property type="evidence" value="ECO:0007669"/>
    <property type="project" value="TreeGrafter"/>
</dbReference>
<dbReference type="GO" id="GO:0003677">
    <property type="term" value="F:DNA binding"/>
    <property type="evidence" value="ECO:0007669"/>
    <property type="project" value="UniProtKB-KW"/>
</dbReference>
<dbReference type="Pfam" id="PF09339">
    <property type="entry name" value="HTH_IclR"/>
    <property type="match status" value="1"/>
</dbReference>
<keyword evidence="3" id="KW-0804">Transcription</keyword>
<name>A0A1T3P6J9_9ACTN</name>
<evidence type="ECO:0000259" key="4">
    <source>
        <dbReference type="PROSITE" id="PS51077"/>
    </source>
</evidence>
<dbReference type="STRING" id="159449.B4N89_00630"/>
<keyword evidence="7" id="KW-1185">Reference proteome</keyword>
<gene>
    <name evidence="6" type="ORF">B4N89_00630</name>
</gene>
<dbReference type="SUPFAM" id="SSF46785">
    <property type="entry name" value="Winged helix' DNA-binding domain"/>
    <property type="match status" value="1"/>
</dbReference>
<feature type="domain" description="IclR-ED" evidence="5">
    <location>
        <begin position="54"/>
        <end position="247"/>
    </location>
</feature>
<organism evidence="6 7">
    <name type="scientific">Embleya scabrispora</name>
    <dbReference type="NCBI Taxonomy" id="159449"/>
    <lineage>
        <taxon>Bacteria</taxon>
        <taxon>Bacillati</taxon>
        <taxon>Actinomycetota</taxon>
        <taxon>Actinomycetes</taxon>
        <taxon>Kitasatosporales</taxon>
        <taxon>Streptomycetaceae</taxon>
        <taxon>Embleya</taxon>
    </lineage>
</organism>
<dbReference type="InterPro" id="IPR050707">
    <property type="entry name" value="HTH_MetabolicPath_Reg"/>
</dbReference>
<dbReference type="InterPro" id="IPR014757">
    <property type="entry name" value="Tscrpt_reg_IclR_C"/>
</dbReference>
<evidence type="ECO:0000256" key="1">
    <source>
        <dbReference type="ARBA" id="ARBA00023015"/>
    </source>
</evidence>
<reference evidence="6 7" key="1">
    <citation type="submission" date="2017-03" db="EMBL/GenBank/DDBJ databases">
        <title>Draft genome sequence of Streptomyces scabrisporus NF3, endophyte isolated from Amphipterygium adstringens.</title>
        <authorList>
            <person name="Vazquez M."/>
            <person name="Ceapa C.D."/>
            <person name="Rodriguez Luna D."/>
            <person name="Sanchez Esquivel S."/>
        </authorList>
    </citation>
    <scope>NUCLEOTIDE SEQUENCE [LARGE SCALE GENOMIC DNA]</scope>
    <source>
        <strain evidence="6 7">NF3</strain>
    </source>
</reference>
<accession>A0A1T3P6J9</accession>
<dbReference type="InterPro" id="IPR036388">
    <property type="entry name" value="WH-like_DNA-bd_sf"/>
</dbReference>
<dbReference type="EMBL" id="MWQN01000001">
    <property type="protein sequence ID" value="OPC84719.1"/>
    <property type="molecule type" value="Genomic_DNA"/>
</dbReference>
<dbReference type="AlphaFoldDB" id="A0A1T3P6J9"/>
<dbReference type="Gene3D" id="1.10.10.10">
    <property type="entry name" value="Winged helix-like DNA-binding domain superfamily/Winged helix DNA-binding domain"/>
    <property type="match status" value="1"/>
</dbReference>
<feature type="domain" description="HTH iclR-type" evidence="4">
    <location>
        <begin position="1"/>
        <end position="53"/>
    </location>
</feature>
<dbReference type="InterPro" id="IPR005471">
    <property type="entry name" value="Tscrpt_reg_IclR_N"/>
</dbReference>
<dbReference type="Proteomes" id="UP000190037">
    <property type="component" value="Unassembled WGS sequence"/>
</dbReference>
<evidence type="ECO:0000313" key="6">
    <source>
        <dbReference type="EMBL" id="OPC84719.1"/>
    </source>
</evidence>
<sequence length="258" mass="27466">MYFCDAHRPDLGITEISEALGMSKAVVHRLLASLRTRGLVDLDPDTRRYRLGPGAMRLGLAYLDRLDVRVAAAPELHGLSADTGETATLSVRVGDTRVYVDQVTPHREVIMSVTLGAPYPLCVGASSKALLAFLPEARDVRALARLLADGPARAGEGRGRAAPAEPGPAVRRMTEELAEIRARGWARSSGERQAGAGSVAVPVFDHEGRPIAVISVCGPAERFSGVAEDCLAHLLRAGRRLSECMGAPPARSPTPSHR</sequence>
<dbReference type="PROSITE" id="PS51077">
    <property type="entry name" value="HTH_ICLR"/>
    <property type="match status" value="1"/>
</dbReference>
<dbReference type="Gene3D" id="3.30.450.40">
    <property type="match status" value="1"/>
</dbReference>
<dbReference type="OrthoDB" id="8479143at2"/>